<evidence type="ECO:0000313" key="4">
    <source>
        <dbReference type="Proteomes" id="UP000469890"/>
    </source>
</evidence>
<keyword evidence="1" id="KW-0472">Membrane</keyword>
<comment type="caution">
    <text evidence="3">The sequence shown here is derived from an EMBL/GenBank/DDBJ whole genome shotgun (WGS) entry which is preliminary data.</text>
</comment>
<dbReference type="InterPro" id="IPR036322">
    <property type="entry name" value="WD40_repeat_dom_sf"/>
</dbReference>
<dbReference type="PANTHER" id="PTHR43991">
    <property type="entry name" value="WD REPEAT PROTEIN (AFU_ORTHOLOGUE AFUA_8G05640)-RELATED"/>
    <property type="match status" value="1"/>
</dbReference>
<dbReference type="SMART" id="SM00320">
    <property type="entry name" value="WD40"/>
    <property type="match status" value="3"/>
</dbReference>
<dbReference type="Pfam" id="PF10313">
    <property type="entry name" value="DUF2415"/>
    <property type="match status" value="1"/>
</dbReference>
<keyword evidence="1" id="KW-1133">Transmembrane helix</keyword>
<dbReference type="Proteomes" id="UP000469890">
    <property type="component" value="Unassembled WGS sequence"/>
</dbReference>
<dbReference type="InterPro" id="IPR015943">
    <property type="entry name" value="WD40/YVTN_repeat-like_dom_sf"/>
</dbReference>
<dbReference type="Gene3D" id="2.130.10.10">
    <property type="entry name" value="YVTN repeat-like/Quinoprotein amine dehydrogenase"/>
    <property type="match status" value="2"/>
</dbReference>
<dbReference type="InterPro" id="IPR001680">
    <property type="entry name" value="WD40_rpt"/>
</dbReference>
<organism evidence="3 4">
    <name type="scientific">Mucor circinelloides f. lusitanicus</name>
    <name type="common">Mucor racemosus var. lusitanicus</name>
    <dbReference type="NCBI Taxonomy" id="29924"/>
    <lineage>
        <taxon>Eukaryota</taxon>
        <taxon>Fungi</taxon>
        <taxon>Fungi incertae sedis</taxon>
        <taxon>Mucoromycota</taxon>
        <taxon>Mucoromycotina</taxon>
        <taxon>Mucoromycetes</taxon>
        <taxon>Mucorales</taxon>
        <taxon>Mucorineae</taxon>
        <taxon>Mucoraceae</taxon>
        <taxon>Mucor</taxon>
    </lineage>
</organism>
<name>A0A8H4F4D7_MUCCL</name>
<keyword evidence="1" id="KW-0812">Transmembrane</keyword>
<protein>
    <submittedName>
        <fullName evidence="3">WD40-repeat-containing domain protein</fullName>
    </submittedName>
</protein>
<dbReference type="InterPro" id="IPR019417">
    <property type="entry name" value="DUF2415"/>
</dbReference>
<feature type="domain" description="DUF2415" evidence="2">
    <location>
        <begin position="293"/>
        <end position="330"/>
    </location>
</feature>
<sequence>MLRSLYSIKGEHNSLFFLLSFSLSFYNTMFFMNQQRDIAEKKINVNPVTKTGHVIQNDGSFVAVKHVHKIATFIQHWQLRNLIVSPCNSTLIRTKRNALYTYDTKAGVDSCCQDSLPFTPTSIHTKCGFLALGGQTGMLMIKDLSTGWYDIKTAGRGMNNSICLSQHQDEIRMTVCNNDQTVSVFSVPDMEKIQTLKMPSAINFCSVSPDSKKVLLTSDQGVAYLYTINQDGFYTDKCEYKVSDEPSLSCAWHQSSEMFAVASQDGLVGMYTIHSATRLCQLGSAETRKTKKAPRSIQFSTGPLDLLAYADHVNHVYVVDTRTFETRQIVRLSPENEDHSITGLTFSPNSRSLYVGLEDRLVELQVDVSARRQFGGGRLIPF</sequence>
<dbReference type="SUPFAM" id="SSF50978">
    <property type="entry name" value="WD40 repeat-like"/>
    <property type="match status" value="1"/>
</dbReference>
<dbReference type="EMBL" id="JAAECE010000002">
    <property type="protein sequence ID" value="KAF1805862.1"/>
    <property type="molecule type" value="Genomic_DNA"/>
</dbReference>
<proteinExistence type="predicted"/>
<gene>
    <name evidence="3" type="ORF">FB192DRAFT_1364897</name>
</gene>
<dbReference type="PANTHER" id="PTHR43991:SF9">
    <property type="entry name" value="DUF2415 DOMAIN-CONTAINING PROTEIN"/>
    <property type="match status" value="1"/>
</dbReference>
<dbReference type="AlphaFoldDB" id="A0A8H4F4D7"/>
<evidence type="ECO:0000313" key="3">
    <source>
        <dbReference type="EMBL" id="KAF1805862.1"/>
    </source>
</evidence>
<feature type="transmembrane region" description="Helical" evidence="1">
    <location>
        <begin position="12"/>
        <end position="32"/>
    </location>
</feature>
<evidence type="ECO:0000259" key="2">
    <source>
        <dbReference type="Pfam" id="PF10313"/>
    </source>
</evidence>
<accession>A0A8H4F4D7</accession>
<reference evidence="3 4" key="1">
    <citation type="submission" date="2019-09" db="EMBL/GenBank/DDBJ databases">
        <authorList>
            <consortium name="DOE Joint Genome Institute"/>
            <person name="Mondo S.J."/>
            <person name="Navarro-Mendoza M.I."/>
            <person name="Perez-Arques C."/>
            <person name="Panchal S."/>
            <person name="Nicolas F.E."/>
            <person name="Ganguly P."/>
            <person name="Pangilinan J."/>
            <person name="Grigoriev I."/>
            <person name="Heitman J."/>
            <person name="Sanya K."/>
            <person name="Garre V."/>
        </authorList>
    </citation>
    <scope>NUCLEOTIDE SEQUENCE [LARGE SCALE GENOMIC DNA]</scope>
    <source>
        <strain evidence="3 4">MU402</strain>
    </source>
</reference>
<evidence type="ECO:0000256" key="1">
    <source>
        <dbReference type="SAM" id="Phobius"/>
    </source>
</evidence>